<sequence>MEPPRSLLALSALGCLSLWGVAWLNGTLEALFLAQETGQFPDGRSLRKVYTGYHAVDDSLVPVIAFFDVVTNAQSLAPRWLFFYVCGTIAAVDTWVLIESRRRGVRNFFLRHTITFIFLWNAAGAAFVAPIYLYMIAQSQHTKRDPTIPLNEARGFPPTLVANALFPLILFWPVWRGWDIHDHHGYLAFYTITPLLMILVLVAFTRQGTTLSTFETPKDPARPNEDVAWVAGSFYATGMLSALLHVGTVSMALLGGAPDLSLRRLVWPDPWKVTEAPPGSYQALLEGCHLFTQFDILISGAAIFVFARHMLNASSPALARERGMRETVWMVLGSILLGPAAAGSFALSVREGRLRDSVQTDSKKRGSSRYK</sequence>
<accession>A0ABR2I802</accession>
<keyword evidence="3" id="KW-1185">Reference proteome</keyword>
<feature type="transmembrane region" description="Helical" evidence="1">
    <location>
        <begin position="327"/>
        <end position="347"/>
    </location>
</feature>
<proteinExistence type="predicted"/>
<reference evidence="2 3" key="1">
    <citation type="journal article" date="2024" name="IMA Fungus">
        <title>Apiospora arundinis, a panoply of carbohydrate-active enzymes and secondary metabolites.</title>
        <authorList>
            <person name="Sorensen T."/>
            <person name="Petersen C."/>
            <person name="Muurmann A.T."/>
            <person name="Christiansen J.V."/>
            <person name="Brundto M.L."/>
            <person name="Overgaard C.K."/>
            <person name="Boysen A.T."/>
            <person name="Wollenberg R.D."/>
            <person name="Larsen T.O."/>
            <person name="Sorensen J.L."/>
            <person name="Nielsen K.L."/>
            <person name="Sondergaard T.E."/>
        </authorList>
    </citation>
    <scope>NUCLEOTIDE SEQUENCE [LARGE SCALE GENOMIC DNA]</scope>
    <source>
        <strain evidence="2 3">AAU 773</strain>
    </source>
</reference>
<comment type="caution">
    <text evidence="2">The sequence shown here is derived from an EMBL/GenBank/DDBJ whole genome shotgun (WGS) entry which is preliminary data.</text>
</comment>
<evidence type="ECO:0000256" key="1">
    <source>
        <dbReference type="SAM" id="Phobius"/>
    </source>
</evidence>
<keyword evidence="1" id="KW-0472">Membrane</keyword>
<gene>
    <name evidence="2" type="ORF">PGQ11_009903</name>
</gene>
<feature type="transmembrane region" description="Helical" evidence="1">
    <location>
        <begin position="80"/>
        <end position="98"/>
    </location>
</feature>
<dbReference type="EMBL" id="JAPCWZ010000006">
    <property type="protein sequence ID" value="KAK8859169.1"/>
    <property type="molecule type" value="Genomic_DNA"/>
</dbReference>
<feature type="transmembrane region" description="Helical" evidence="1">
    <location>
        <begin position="187"/>
        <end position="207"/>
    </location>
</feature>
<keyword evidence="1" id="KW-1133">Transmembrane helix</keyword>
<feature type="transmembrane region" description="Helical" evidence="1">
    <location>
        <begin position="290"/>
        <end position="307"/>
    </location>
</feature>
<evidence type="ECO:0000313" key="2">
    <source>
        <dbReference type="EMBL" id="KAK8859169.1"/>
    </source>
</evidence>
<dbReference type="Proteomes" id="UP001390339">
    <property type="component" value="Unassembled WGS sequence"/>
</dbReference>
<protein>
    <submittedName>
        <fullName evidence="2">Zn 2cys6 transcription factor</fullName>
    </submittedName>
</protein>
<feature type="transmembrane region" description="Helical" evidence="1">
    <location>
        <begin position="155"/>
        <end position="175"/>
    </location>
</feature>
<feature type="transmembrane region" description="Helical" evidence="1">
    <location>
        <begin position="227"/>
        <end position="254"/>
    </location>
</feature>
<evidence type="ECO:0000313" key="3">
    <source>
        <dbReference type="Proteomes" id="UP001390339"/>
    </source>
</evidence>
<feature type="transmembrane region" description="Helical" evidence="1">
    <location>
        <begin position="110"/>
        <end position="135"/>
    </location>
</feature>
<name>A0ABR2I802_9PEZI</name>
<keyword evidence="1" id="KW-0812">Transmembrane</keyword>
<organism evidence="2 3">
    <name type="scientific">Apiospora arundinis</name>
    <dbReference type="NCBI Taxonomy" id="335852"/>
    <lineage>
        <taxon>Eukaryota</taxon>
        <taxon>Fungi</taxon>
        <taxon>Dikarya</taxon>
        <taxon>Ascomycota</taxon>
        <taxon>Pezizomycotina</taxon>
        <taxon>Sordariomycetes</taxon>
        <taxon>Xylariomycetidae</taxon>
        <taxon>Amphisphaeriales</taxon>
        <taxon>Apiosporaceae</taxon>
        <taxon>Apiospora</taxon>
    </lineage>
</organism>